<evidence type="ECO:0000313" key="3">
    <source>
        <dbReference type="Proteomes" id="UP000249522"/>
    </source>
</evidence>
<feature type="transmembrane region" description="Helical" evidence="1">
    <location>
        <begin position="12"/>
        <end position="39"/>
    </location>
</feature>
<gene>
    <name evidence="2" type="ORF">DNH61_17610</name>
</gene>
<evidence type="ECO:0000313" key="2">
    <source>
        <dbReference type="EMBL" id="PZD94532.1"/>
    </source>
</evidence>
<keyword evidence="1" id="KW-0472">Membrane</keyword>
<proteinExistence type="predicted"/>
<name>A0A2W1LHK5_9BACL</name>
<comment type="caution">
    <text evidence="2">The sequence shown here is derived from an EMBL/GenBank/DDBJ whole genome shotgun (WGS) entry which is preliminary data.</text>
</comment>
<dbReference type="AlphaFoldDB" id="A0A2W1LHK5"/>
<dbReference type="Proteomes" id="UP000249522">
    <property type="component" value="Unassembled WGS sequence"/>
</dbReference>
<keyword evidence="1" id="KW-0812">Transmembrane</keyword>
<protein>
    <submittedName>
        <fullName evidence="2">Uncharacterized protein</fullName>
    </submittedName>
</protein>
<feature type="transmembrane region" description="Helical" evidence="1">
    <location>
        <begin position="45"/>
        <end position="64"/>
    </location>
</feature>
<organism evidence="2 3">
    <name type="scientific">Paenibacillus sambharensis</name>
    <dbReference type="NCBI Taxonomy" id="1803190"/>
    <lineage>
        <taxon>Bacteria</taxon>
        <taxon>Bacillati</taxon>
        <taxon>Bacillota</taxon>
        <taxon>Bacilli</taxon>
        <taxon>Bacillales</taxon>
        <taxon>Paenibacillaceae</taxon>
        <taxon>Paenibacillus</taxon>
    </lineage>
</organism>
<feature type="transmembrane region" description="Helical" evidence="1">
    <location>
        <begin position="71"/>
        <end position="92"/>
    </location>
</feature>
<dbReference type="EMBL" id="QKRB01000052">
    <property type="protein sequence ID" value="PZD94532.1"/>
    <property type="molecule type" value="Genomic_DNA"/>
</dbReference>
<sequence>MSPEAKKKLITFSLITLVYAAFSLQVFGIVWVLVAGFYWKPPLASVLGGCVVMSAYVLSYFLLIPYKINRYLWLAICLLLIGASVYFLSYPFNYCEECYP</sequence>
<reference evidence="2 3" key="1">
    <citation type="submission" date="2018-06" db="EMBL/GenBank/DDBJ databases">
        <title>Paenibacillus imtechensis sp. nov.</title>
        <authorList>
            <person name="Pinnaka A.K."/>
            <person name="Singh H."/>
            <person name="Kaur M."/>
        </authorList>
    </citation>
    <scope>NUCLEOTIDE SEQUENCE [LARGE SCALE GENOMIC DNA]</scope>
    <source>
        <strain evidence="2 3">SMB1</strain>
    </source>
</reference>
<keyword evidence="1" id="KW-1133">Transmembrane helix</keyword>
<keyword evidence="3" id="KW-1185">Reference proteome</keyword>
<accession>A0A2W1LHK5</accession>
<evidence type="ECO:0000256" key="1">
    <source>
        <dbReference type="SAM" id="Phobius"/>
    </source>
</evidence>